<evidence type="ECO:0000313" key="7">
    <source>
        <dbReference type="EMBL" id="EFV43067.1"/>
    </source>
</evidence>
<evidence type="ECO:0000256" key="2">
    <source>
        <dbReference type="ARBA" id="ARBA00022692"/>
    </source>
</evidence>
<dbReference type="InterPro" id="IPR052165">
    <property type="entry name" value="Membrane_assoc_protease"/>
</dbReference>
<comment type="subcellular location">
    <subcellularLocation>
        <location evidence="1">Membrane</location>
        <topology evidence="1">Multi-pass membrane protein</topology>
    </subcellularLocation>
</comment>
<dbReference type="HOGENOM" id="CLU_116732_1_2_7"/>
<dbReference type="GeneID" id="78084522"/>
<organism evidence="7 8">
    <name type="scientific">Bilophila wadsworthia (strain 3_1_6)</name>
    <dbReference type="NCBI Taxonomy" id="563192"/>
    <lineage>
        <taxon>Bacteria</taxon>
        <taxon>Pseudomonadati</taxon>
        <taxon>Thermodesulfobacteriota</taxon>
        <taxon>Desulfovibrionia</taxon>
        <taxon>Desulfovibrionales</taxon>
        <taxon>Desulfovibrionaceae</taxon>
        <taxon>Bilophila</taxon>
    </lineage>
</organism>
<feature type="transmembrane region" description="Helical" evidence="5">
    <location>
        <begin position="46"/>
        <end position="64"/>
    </location>
</feature>
<gene>
    <name evidence="7" type="ORF">HMPREF0179_03084</name>
</gene>
<evidence type="ECO:0000313" key="8">
    <source>
        <dbReference type="Proteomes" id="UP000006034"/>
    </source>
</evidence>
<keyword evidence="8" id="KW-1185">Reference proteome</keyword>
<accession>E5YA66</accession>
<keyword evidence="3 5" id="KW-1133">Transmembrane helix</keyword>
<keyword evidence="4 5" id="KW-0472">Membrane</keyword>
<comment type="caution">
    <text evidence="7">The sequence shown here is derived from an EMBL/GenBank/DDBJ whole genome shotgun (WGS) entry which is preliminary data.</text>
</comment>
<name>E5YA66_BILW3</name>
<dbReference type="STRING" id="563192.HMPREF0179_03084"/>
<dbReference type="EMBL" id="ADCP02000001">
    <property type="protein sequence ID" value="EFV43067.1"/>
    <property type="molecule type" value="Genomic_DNA"/>
</dbReference>
<evidence type="ECO:0000259" key="6">
    <source>
        <dbReference type="Pfam" id="PF01957"/>
    </source>
</evidence>
<reference evidence="7 8" key="2">
    <citation type="submission" date="2013-04" db="EMBL/GenBank/DDBJ databases">
        <title>The Genome Sequence of Bilophila wadsworthia 3_1_6.</title>
        <authorList>
            <consortium name="The Broad Institute Genomics Platform"/>
            <person name="Earl A."/>
            <person name="Ward D."/>
            <person name="Feldgarden M."/>
            <person name="Gevers D."/>
            <person name="Sibley C."/>
            <person name="Strauss J."/>
            <person name="Allen-Vercoe E."/>
            <person name="Walker B."/>
            <person name="Young S."/>
            <person name="Zeng Q."/>
            <person name="Gargeya S."/>
            <person name="Fitzgerald M."/>
            <person name="Haas B."/>
            <person name="Abouelleil A."/>
            <person name="Allen A.W."/>
            <person name="Alvarado L."/>
            <person name="Arachchi H.M."/>
            <person name="Berlin A.M."/>
            <person name="Chapman S.B."/>
            <person name="Gainer-Dewar J."/>
            <person name="Goldberg J."/>
            <person name="Griggs A."/>
            <person name="Gujja S."/>
            <person name="Hansen M."/>
            <person name="Howarth C."/>
            <person name="Imamovic A."/>
            <person name="Ireland A."/>
            <person name="Larimer J."/>
            <person name="McCowan C."/>
            <person name="Murphy C."/>
            <person name="Pearson M."/>
            <person name="Poon T.W."/>
            <person name="Priest M."/>
            <person name="Roberts A."/>
            <person name="Saif S."/>
            <person name="Shea T."/>
            <person name="Sisk P."/>
            <person name="Sykes S."/>
            <person name="Wortman J."/>
            <person name="Nusbaum C."/>
            <person name="Birren B."/>
        </authorList>
    </citation>
    <scope>NUCLEOTIDE SEQUENCE [LARGE SCALE GENOMIC DNA]</scope>
    <source>
        <strain evidence="7 8">3_1_6</strain>
    </source>
</reference>
<dbReference type="eggNOG" id="COG1585">
    <property type="taxonomic scope" value="Bacteria"/>
</dbReference>
<dbReference type="InterPro" id="IPR012340">
    <property type="entry name" value="NA-bd_OB-fold"/>
</dbReference>
<dbReference type="Pfam" id="PF01957">
    <property type="entry name" value="NfeD"/>
    <property type="match status" value="1"/>
</dbReference>
<dbReference type="OrthoDB" id="5432219at2"/>
<dbReference type="PANTHER" id="PTHR33507">
    <property type="entry name" value="INNER MEMBRANE PROTEIN YBBJ"/>
    <property type="match status" value="1"/>
</dbReference>
<protein>
    <recommendedName>
        <fullName evidence="6">NfeD-like C-terminal domain-containing protein</fullName>
    </recommendedName>
</protein>
<evidence type="ECO:0000256" key="1">
    <source>
        <dbReference type="ARBA" id="ARBA00004141"/>
    </source>
</evidence>
<evidence type="ECO:0000256" key="4">
    <source>
        <dbReference type="ARBA" id="ARBA00023136"/>
    </source>
</evidence>
<feature type="transmembrane region" description="Helical" evidence="5">
    <location>
        <begin position="7"/>
        <end position="34"/>
    </location>
</feature>
<reference evidence="7 8" key="1">
    <citation type="submission" date="2010-10" db="EMBL/GenBank/DDBJ databases">
        <authorList>
            <consortium name="The Broad Institute Genome Sequencing Platform"/>
            <person name="Ward D."/>
            <person name="Earl A."/>
            <person name="Feldgarden M."/>
            <person name="Young S.K."/>
            <person name="Gargeya S."/>
            <person name="Zeng Q."/>
            <person name="Alvarado L."/>
            <person name="Berlin A."/>
            <person name="Bochicchio J."/>
            <person name="Chapman S.B."/>
            <person name="Chen Z."/>
            <person name="Freedman E."/>
            <person name="Gellesch M."/>
            <person name="Goldberg J."/>
            <person name="Griggs A."/>
            <person name="Gujja S."/>
            <person name="Heilman E."/>
            <person name="Heiman D."/>
            <person name="Howarth C."/>
            <person name="Mehta T."/>
            <person name="Neiman D."/>
            <person name="Pearson M."/>
            <person name="Roberts A."/>
            <person name="Saif S."/>
            <person name="Shea T."/>
            <person name="Shenoy N."/>
            <person name="Sisk P."/>
            <person name="Stolte C."/>
            <person name="Sykes S."/>
            <person name="White J."/>
            <person name="Yandava C."/>
            <person name="Allen-Vercoe E."/>
            <person name="Sibley C."/>
            <person name="Ambrose C.E."/>
            <person name="Strauss J."/>
            <person name="Daigneault M."/>
            <person name="Haas B."/>
            <person name="Nusbaum C."/>
            <person name="Birren B."/>
        </authorList>
    </citation>
    <scope>NUCLEOTIDE SEQUENCE [LARGE SCALE GENOMIC DNA]</scope>
    <source>
        <strain evidence="7 8">3_1_6</strain>
    </source>
</reference>
<evidence type="ECO:0000256" key="3">
    <source>
        <dbReference type="ARBA" id="ARBA00022989"/>
    </source>
</evidence>
<proteinExistence type="predicted"/>
<dbReference type="GO" id="GO:0005886">
    <property type="term" value="C:plasma membrane"/>
    <property type="evidence" value="ECO:0007669"/>
    <property type="project" value="TreeGrafter"/>
</dbReference>
<feature type="domain" description="NfeD-like C-terminal" evidence="6">
    <location>
        <begin position="92"/>
        <end position="135"/>
    </location>
</feature>
<evidence type="ECO:0000256" key="5">
    <source>
        <dbReference type="SAM" id="Phobius"/>
    </source>
</evidence>
<dbReference type="PANTHER" id="PTHR33507:SF3">
    <property type="entry name" value="INNER MEMBRANE PROTEIN YBBJ"/>
    <property type="match status" value="1"/>
</dbReference>
<dbReference type="InterPro" id="IPR002810">
    <property type="entry name" value="NfeD-like_C"/>
</dbReference>
<dbReference type="Gene3D" id="2.40.50.140">
    <property type="entry name" value="Nucleic acid-binding proteins"/>
    <property type="match status" value="1"/>
</dbReference>
<dbReference type="RefSeq" id="WP_005029506.1">
    <property type="nucleotide sequence ID" value="NZ_KE150238.1"/>
</dbReference>
<dbReference type="Proteomes" id="UP000006034">
    <property type="component" value="Unassembled WGS sequence"/>
</dbReference>
<sequence>MSVAAMWFILGIILLAVELVSPVFVLFFFGLGAWAAGVTALFVDDLAIEVVVFGASSVVFLLSLRRLFVRSFRGKTQISSDAASVGLPNLHAGKMGTVTRPIPVNGVGEISVGGSFWRAVSPEAQPEGAQVRVLGHIPDDELTLEVVSGGENSRNPA</sequence>
<dbReference type="AlphaFoldDB" id="E5YA66"/>
<keyword evidence="2 5" id="KW-0812">Transmembrane</keyword>